<evidence type="ECO:0000313" key="4">
    <source>
        <dbReference type="EMBL" id="OUM90905.1"/>
    </source>
</evidence>
<comment type="caution">
    <text evidence="4">The sequence shown here is derived from an EMBL/GenBank/DDBJ whole genome shotgun (WGS) entry which is preliminary data.</text>
</comment>
<organism evidence="4 5">
    <name type="scientific">Bacillus thermozeamaize</name>
    <dbReference type="NCBI Taxonomy" id="230954"/>
    <lineage>
        <taxon>Bacteria</taxon>
        <taxon>Bacillati</taxon>
        <taxon>Bacillota</taxon>
        <taxon>Bacilli</taxon>
        <taxon>Bacillales</taxon>
        <taxon>Bacillaceae</taxon>
        <taxon>Bacillus</taxon>
    </lineage>
</organism>
<dbReference type="EMBL" id="LZRT01000009">
    <property type="protein sequence ID" value="OUM90905.1"/>
    <property type="molecule type" value="Genomic_DNA"/>
</dbReference>
<keyword evidence="1" id="KW-0378">Hydrolase</keyword>
<keyword evidence="1" id="KW-0540">Nuclease</keyword>
<dbReference type="SMART" id="SM00849">
    <property type="entry name" value="Lactamase_B"/>
    <property type="match status" value="1"/>
</dbReference>
<feature type="domain" description="Metallo-beta-lactamase" evidence="3">
    <location>
        <begin position="18"/>
        <end position="192"/>
    </location>
</feature>
<keyword evidence="2" id="KW-0862">Zinc</keyword>
<dbReference type="AlphaFoldDB" id="A0A1Y3PU53"/>
<proteinExistence type="predicted"/>
<dbReference type="CDD" id="cd07716">
    <property type="entry name" value="RNaseZ_short-form-like_MBL-fold"/>
    <property type="match status" value="1"/>
</dbReference>
<dbReference type="PANTHER" id="PTHR46018">
    <property type="entry name" value="ZINC PHOSPHODIESTERASE ELAC PROTEIN 1"/>
    <property type="match status" value="1"/>
</dbReference>
<dbReference type="PANTHER" id="PTHR46018:SF2">
    <property type="entry name" value="ZINC PHOSPHODIESTERASE ELAC PROTEIN 1"/>
    <property type="match status" value="1"/>
</dbReference>
<reference evidence="5" key="1">
    <citation type="submission" date="2016-06" db="EMBL/GenBank/DDBJ databases">
        <authorList>
            <person name="Nascimento L."/>
            <person name="Pereira R.V."/>
            <person name="Martins L.F."/>
            <person name="Quaggio R.B."/>
            <person name="Silva A.M."/>
            <person name="Setubal J.C."/>
        </authorList>
    </citation>
    <scope>NUCLEOTIDE SEQUENCE [LARGE SCALE GENOMIC DNA]</scope>
</reference>
<evidence type="ECO:0000259" key="3">
    <source>
        <dbReference type="SMART" id="SM00849"/>
    </source>
</evidence>
<dbReference type="Gene3D" id="3.60.15.10">
    <property type="entry name" value="Ribonuclease Z/Hydroxyacylglutathione hydrolase-like"/>
    <property type="match status" value="1"/>
</dbReference>
<protein>
    <recommendedName>
        <fullName evidence="3">Metallo-beta-lactamase domain-containing protein</fullName>
    </recommendedName>
</protein>
<dbReference type="InterPro" id="IPR036866">
    <property type="entry name" value="RibonucZ/Hydroxyglut_hydro"/>
</dbReference>
<evidence type="ECO:0000256" key="1">
    <source>
        <dbReference type="ARBA" id="ARBA00022759"/>
    </source>
</evidence>
<name>A0A1Y3PU53_9BACI</name>
<evidence type="ECO:0000256" key="2">
    <source>
        <dbReference type="ARBA" id="ARBA00022833"/>
    </source>
</evidence>
<dbReference type="SUPFAM" id="SSF56281">
    <property type="entry name" value="Metallo-hydrolase/oxidoreductase"/>
    <property type="match status" value="1"/>
</dbReference>
<keyword evidence="1" id="KW-0255">Endonuclease</keyword>
<dbReference type="GO" id="GO:0042781">
    <property type="term" value="F:3'-tRNA processing endoribonuclease activity"/>
    <property type="evidence" value="ECO:0007669"/>
    <property type="project" value="TreeGrafter"/>
</dbReference>
<dbReference type="Pfam" id="PF12706">
    <property type="entry name" value="Lactamase_B_2"/>
    <property type="match status" value="1"/>
</dbReference>
<dbReference type="Proteomes" id="UP000196475">
    <property type="component" value="Unassembled WGS sequence"/>
</dbReference>
<sequence length="247" mass="26573">MKVTIVGIWGAYPEAGAATTSFLLEEDGFCLLVECGSGVLSQVQQYAALSELDAVVLTHYHHDHAADLGCLQYGMMIQTLMGHRHKPLPIYGHAEDKKQFARLTYGKAPFTVGMALSDGETKPIGPWRVSACATMHEAYCLALKFQTPSGKTLVYTGDTGWSQAVVDFSQGADLLISEATLFDEQKGQAPGHLTAGQAGELAANAEAGRLLLIHFSHAGDLEKLRRQAQRPYGGLTELAQPGMTILL</sequence>
<evidence type="ECO:0000313" key="5">
    <source>
        <dbReference type="Proteomes" id="UP000196475"/>
    </source>
</evidence>
<dbReference type="InterPro" id="IPR001279">
    <property type="entry name" value="Metallo-B-lactamas"/>
</dbReference>
<accession>A0A1Y3PU53</accession>
<gene>
    <name evidence="4" type="ORF">BAA01_00295</name>
</gene>